<dbReference type="EMBL" id="BKCJ011823075">
    <property type="protein sequence ID" value="GFD55886.1"/>
    <property type="molecule type" value="Genomic_DNA"/>
</dbReference>
<feature type="region of interest" description="Disordered" evidence="1">
    <location>
        <begin position="1"/>
        <end position="21"/>
    </location>
</feature>
<reference evidence="2" key="1">
    <citation type="journal article" date="2019" name="Sci. Rep.">
        <title>Draft genome of Tanacetum cinerariifolium, the natural source of mosquito coil.</title>
        <authorList>
            <person name="Yamashiro T."/>
            <person name="Shiraishi A."/>
            <person name="Satake H."/>
            <person name="Nakayama K."/>
        </authorList>
    </citation>
    <scope>NUCLEOTIDE SEQUENCE</scope>
</reference>
<dbReference type="AlphaFoldDB" id="A0A699XDF5"/>
<evidence type="ECO:0000313" key="2">
    <source>
        <dbReference type="EMBL" id="GFD55886.1"/>
    </source>
</evidence>
<proteinExistence type="predicted"/>
<sequence>PECRPGAKAARTCEALSGPRSPVVEQRPLATAVTGHAPKRRPELSRETRPLFRYARFLFFTGVTQMAKATARHILVSSEEKCNELKAQIEGG</sequence>
<evidence type="ECO:0000256" key="1">
    <source>
        <dbReference type="SAM" id="MobiDB-lite"/>
    </source>
</evidence>
<gene>
    <name evidence="2" type="ORF">Tci_927855</name>
</gene>
<organism evidence="2">
    <name type="scientific">Tanacetum cinerariifolium</name>
    <name type="common">Dalmatian daisy</name>
    <name type="synonym">Chrysanthemum cinerariifolium</name>
    <dbReference type="NCBI Taxonomy" id="118510"/>
    <lineage>
        <taxon>Eukaryota</taxon>
        <taxon>Viridiplantae</taxon>
        <taxon>Streptophyta</taxon>
        <taxon>Embryophyta</taxon>
        <taxon>Tracheophyta</taxon>
        <taxon>Spermatophyta</taxon>
        <taxon>Magnoliopsida</taxon>
        <taxon>eudicotyledons</taxon>
        <taxon>Gunneridae</taxon>
        <taxon>Pentapetalae</taxon>
        <taxon>asterids</taxon>
        <taxon>campanulids</taxon>
        <taxon>Asterales</taxon>
        <taxon>Asteraceae</taxon>
        <taxon>Asteroideae</taxon>
        <taxon>Anthemideae</taxon>
        <taxon>Anthemidinae</taxon>
        <taxon>Tanacetum</taxon>
    </lineage>
</organism>
<feature type="non-terminal residue" evidence="2">
    <location>
        <position position="1"/>
    </location>
</feature>
<comment type="caution">
    <text evidence="2">The sequence shown here is derived from an EMBL/GenBank/DDBJ whole genome shotgun (WGS) entry which is preliminary data.</text>
</comment>
<name>A0A699XDF5_TANCI</name>
<protein>
    <submittedName>
        <fullName evidence="2">Uncharacterized protein</fullName>
    </submittedName>
</protein>
<accession>A0A699XDF5</accession>
<feature type="non-terminal residue" evidence="2">
    <location>
        <position position="92"/>
    </location>
</feature>